<name>A0A197K3D6_9FUNG</name>
<evidence type="ECO:0000259" key="1">
    <source>
        <dbReference type="Pfam" id="PF01738"/>
    </source>
</evidence>
<gene>
    <name evidence="2" type="ORF">K457DRAFT_72554</name>
</gene>
<protein>
    <recommendedName>
        <fullName evidence="1">Dienelactone hydrolase domain-containing protein</fullName>
    </recommendedName>
</protein>
<dbReference type="PANTHER" id="PTHR47668">
    <property type="entry name" value="DIENELACTONE HYDROLASE FAMILY PROTEIN (AFU_ORTHOLOGUE AFUA_6G01940)"/>
    <property type="match status" value="1"/>
</dbReference>
<dbReference type="Pfam" id="PF01738">
    <property type="entry name" value="DLH"/>
    <property type="match status" value="1"/>
</dbReference>
<dbReference type="InterPro" id="IPR029058">
    <property type="entry name" value="AB_hydrolase_fold"/>
</dbReference>
<dbReference type="GO" id="GO:0016787">
    <property type="term" value="F:hydrolase activity"/>
    <property type="evidence" value="ECO:0007669"/>
    <property type="project" value="InterPro"/>
</dbReference>
<dbReference type="PANTHER" id="PTHR47668:SF1">
    <property type="entry name" value="DIENELACTONE HYDROLASE DOMAIN-CONTAINING PROTEIN-RELATED"/>
    <property type="match status" value="1"/>
</dbReference>
<dbReference type="AlphaFoldDB" id="A0A197K3D6"/>
<keyword evidence="3" id="KW-1185">Reference proteome</keyword>
<dbReference type="STRING" id="1314771.A0A197K3D6"/>
<reference evidence="2 3" key="1">
    <citation type="submission" date="2016-05" db="EMBL/GenBank/DDBJ databases">
        <title>Genome sequencing reveals origins of a unique bacterial endosymbiosis in the earliest lineages of terrestrial Fungi.</title>
        <authorList>
            <consortium name="DOE Joint Genome Institute"/>
            <person name="Uehling J."/>
            <person name="Gryganskyi A."/>
            <person name="Hameed K."/>
            <person name="Tschaplinski T."/>
            <person name="Misztal P."/>
            <person name="Wu S."/>
            <person name="Desiro A."/>
            <person name="Vande Pol N."/>
            <person name="Du Z.-Y."/>
            <person name="Zienkiewicz A."/>
            <person name="Zienkiewicz K."/>
            <person name="Morin E."/>
            <person name="Tisserant E."/>
            <person name="Splivallo R."/>
            <person name="Hainaut M."/>
            <person name="Henrissat B."/>
            <person name="Ohm R."/>
            <person name="Kuo A."/>
            <person name="Yan J."/>
            <person name="Lipzen A."/>
            <person name="Nolan M."/>
            <person name="Labutti K."/>
            <person name="Barry K."/>
            <person name="Goldstein A."/>
            <person name="Labbe J."/>
            <person name="Schadt C."/>
            <person name="Tuskan G."/>
            <person name="Grigoriev I."/>
            <person name="Martin F."/>
            <person name="Vilgalys R."/>
            <person name="Bonito G."/>
        </authorList>
    </citation>
    <scope>NUCLEOTIDE SEQUENCE [LARGE SCALE GENOMIC DNA]</scope>
    <source>
        <strain evidence="2 3">AG-77</strain>
    </source>
</reference>
<dbReference type="Proteomes" id="UP000078512">
    <property type="component" value="Unassembled WGS sequence"/>
</dbReference>
<organism evidence="2 3">
    <name type="scientific">Linnemannia elongata AG-77</name>
    <dbReference type="NCBI Taxonomy" id="1314771"/>
    <lineage>
        <taxon>Eukaryota</taxon>
        <taxon>Fungi</taxon>
        <taxon>Fungi incertae sedis</taxon>
        <taxon>Mucoromycota</taxon>
        <taxon>Mortierellomycotina</taxon>
        <taxon>Mortierellomycetes</taxon>
        <taxon>Mortierellales</taxon>
        <taxon>Mortierellaceae</taxon>
        <taxon>Linnemannia</taxon>
    </lineage>
</organism>
<sequence>MSLTAACCNTPAVENAQWDNKGEFVTLSTEVDGQKRKTYLTGPKDSKRGIIAVYDIFGYRPTSQQFFDRLAESHGGFQLSAPDYFLEGGIPPECLGDSSKVMGWIGQHGDYKKNHILEVTLAAVEDLRKAGCTSFSLVGQCWGVLMTAKIVSEEGTPFLSAGGPHPSFISLETTKDVKTPMILLASKDEADLVPVVEHLNTKGFPVESFHQRFDNMHHGWTGGRGDWTNAEQFKAALEAIDLLGAFYAKVAAANDSKL</sequence>
<evidence type="ECO:0000313" key="2">
    <source>
        <dbReference type="EMBL" id="OAQ31206.1"/>
    </source>
</evidence>
<feature type="domain" description="Dienelactone hydrolase" evidence="1">
    <location>
        <begin position="38"/>
        <end position="189"/>
    </location>
</feature>
<dbReference type="OrthoDB" id="17560at2759"/>
<dbReference type="InterPro" id="IPR002925">
    <property type="entry name" value="Dienelactn_hydro"/>
</dbReference>
<accession>A0A197K3D6</accession>
<dbReference type="Gene3D" id="3.40.50.1820">
    <property type="entry name" value="alpha/beta hydrolase"/>
    <property type="match status" value="1"/>
</dbReference>
<evidence type="ECO:0000313" key="3">
    <source>
        <dbReference type="Proteomes" id="UP000078512"/>
    </source>
</evidence>
<dbReference type="EMBL" id="KV442031">
    <property type="protein sequence ID" value="OAQ31206.1"/>
    <property type="molecule type" value="Genomic_DNA"/>
</dbReference>
<proteinExistence type="predicted"/>
<dbReference type="SUPFAM" id="SSF53474">
    <property type="entry name" value="alpha/beta-Hydrolases"/>
    <property type="match status" value="1"/>
</dbReference>